<feature type="domain" description="Nudix hydrolase" evidence="3">
    <location>
        <begin position="13"/>
        <end position="145"/>
    </location>
</feature>
<dbReference type="InterPro" id="IPR015797">
    <property type="entry name" value="NUDIX_hydrolase-like_dom_sf"/>
</dbReference>
<dbReference type="Proteomes" id="UP000219636">
    <property type="component" value="Unassembled WGS sequence"/>
</dbReference>
<dbReference type="InterPro" id="IPR000086">
    <property type="entry name" value="NUDIX_hydrolase_dom"/>
</dbReference>
<dbReference type="OrthoDB" id="9131041at2"/>
<dbReference type="SUPFAM" id="SSF55811">
    <property type="entry name" value="Nudix"/>
    <property type="match status" value="1"/>
</dbReference>
<dbReference type="PRINTS" id="PR00502">
    <property type="entry name" value="NUDIXFAMILY"/>
</dbReference>
<keyword evidence="2" id="KW-0378">Hydrolase</keyword>
<dbReference type="EMBL" id="OBMQ01000003">
    <property type="protein sequence ID" value="SOC03489.1"/>
    <property type="molecule type" value="Genomic_DNA"/>
</dbReference>
<dbReference type="CDD" id="cd04665">
    <property type="entry name" value="NUDIX_RppH"/>
    <property type="match status" value="1"/>
</dbReference>
<evidence type="ECO:0000256" key="2">
    <source>
        <dbReference type="ARBA" id="ARBA00022801"/>
    </source>
</evidence>
<protein>
    <submittedName>
        <fullName evidence="4">8-oxo-dGTP diphosphatase</fullName>
    </submittedName>
</protein>
<dbReference type="Gene3D" id="3.90.79.10">
    <property type="entry name" value="Nucleoside Triphosphate Pyrophosphohydrolase"/>
    <property type="match status" value="1"/>
</dbReference>
<dbReference type="GO" id="GO:0016787">
    <property type="term" value="F:hydrolase activity"/>
    <property type="evidence" value="ECO:0007669"/>
    <property type="project" value="UniProtKB-KW"/>
</dbReference>
<evidence type="ECO:0000256" key="1">
    <source>
        <dbReference type="ARBA" id="ARBA00005582"/>
    </source>
</evidence>
<dbReference type="AlphaFoldDB" id="A0A285SCI4"/>
<dbReference type="PROSITE" id="PS51462">
    <property type="entry name" value="NUDIX"/>
    <property type="match status" value="1"/>
</dbReference>
<dbReference type="InterPro" id="IPR020476">
    <property type="entry name" value="Nudix_hydrolase"/>
</dbReference>
<proteinExistence type="inferred from homology"/>
<evidence type="ECO:0000313" key="5">
    <source>
        <dbReference type="Proteomes" id="UP000219636"/>
    </source>
</evidence>
<gene>
    <name evidence="4" type="ORF">SAMN05880501_103282</name>
</gene>
<sequence length="155" mass="18177">MFSFIDENGCRVDLRFDAGPYEITPKHVLVLVQYDGKWLCTINKKRGVEFPGGKVESGETLIQAAIREVYEETAVHITDIKWFAYYVVHDKVPFGKVVFTGKVQSIDEFIEEHETLGMTWLTTEELWNHPNLSFYMKDEGMKKMLQEVKNHERQW</sequence>
<dbReference type="Pfam" id="PF00293">
    <property type="entry name" value="NUDIX"/>
    <property type="match status" value="1"/>
</dbReference>
<accession>A0A285SCI4</accession>
<comment type="similarity">
    <text evidence="1">Belongs to the Nudix hydrolase family.</text>
</comment>
<dbReference type="PANTHER" id="PTHR43736">
    <property type="entry name" value="ADP-RIBOSE PYROPHOSPHATASE"/>
    <property type="match status" value="1"/>
</dbReference>
<evidence type="ECO:0000313" key="4">
    <source>
        <dbReference type="EMBL" id="SOC03489.1"/>
    </source>
</evidence>
<dbReference type="PANTHER" id="PTHR43736:SF1">
    <property type="entry name" value="DIHYDRONEOPTERIN TRIPHOSPHATE DIPHOSPHATASE"/>
    <property type="match status" value="1"/>
</dbReference>
<reference evidence="5" key="1">
    <citation type="submission" date="2017-08" db="EMBL/GenBank/DDBJ databases">
        <authorList>
            <person name="Varghese N."/>
            <person name="Submissions S."/>
        </authorList>
    </citation>
    <scope>NUCLEOTIDE SEQUENCE [LARGE SCALE GENOMIC DNA]</scope>
    <source>
        <strain evidence="5">JC22</strain>
    </source>
</reference>
<evidence type="ECO:0000259" key="3">
    <source>
        <dbReference type="PROSITE" id="PS51462"/>
    </source>
</evidence>
<organism evidence="4 5">
    <name type="scientific">Ureibacillus xyleni</name>
    <dbReference type="NCBI Taxonomy" id="614648"/>
    <lineage>
        <taxon>Bacteria</taxon>
        <taxon>Bacillati</taxon>
        <taxon>Bacillota</taxon>
        <taxon>Bacilli</taxon>
        <taxon>Bacillales</taxon>
        <taxon>Caryophanaceae</taxon>
        <taxon>Ureibacillus</taxon>
    </lineage>
</organism>
<keyword evidence="5" id="KW-1185">Reference proteome</keyword>
<dbReference type="InterPro" id="IPR014078">
    <property type="entry name" value="Nudix_YtkD"/>
</dbReference>
<dbReference type="RefSeq" id="WP_097072956.1">
    <property type="nucleotide sequence ID" value="NZ_OBMQ01000003.1"/>
</dbReference>
<name>A0A285SCI4_9BACL</name>